<reference evidence="2 3" key="1">
    <citation type="submission" date="2017-06" db="EMBL/GenBank/DDBJ databases">
        <title>Draft genome sequence of a variant of Elsinoe murrayae.</title>
        <authorList>
            <person name="Cheng Q."/>
        </authorList>
    </citation>
    <scope>NUCLEOTIDE SEQUENCE [LARGE SCALE GENOMIC DNA]</scope>
    <source>
        <strain evidence="2 3">CQ-2017a</strain>
    </source>
</reference>
<dbReference type="Proteomes" id="UP000243797">
    <property type="component" value="Unassembled WGS sequence"/>
</dbReference>
<feature type="compositionally biased region" description="Polar residues" evidence="1">
    <location>
        <begin position="138"/>
        <end position="147"/>
    </location>
</feature>
<accession>A0A2K1QL95</accession>
<gene>
    <name evidence="2" type="ORF">CAC42_8020</name>
</gene>
<organism evidence="2 3">
    <name type="scientific">Sphaceloma murrayae</name>
    <dbReference type="NCBI Taxonomy" id="2082308"/>
    <lineage>
        <taxon>Eukaryota</taxon>
        <taxon>Fungi</taxon>
        <taxon>Dikarya</taxon>
        <taxon>Ascomycota</taxon>
        <taxon>Pezizomycotina</taxon>
        <taxon>Dothideomycetes</taxon>
        <taxon>Dothideomycetidae</taxon>
        <taxon>Myriangiales</taxon>
        <taxon>Elsinoaceae</taxon>
        <taxon>Sphaceloma</taxon>
    </lineage>
</organism>
<keyword evidence="3" id="KW-1185">Reference proteome</keyword>
<feature type="compositionally biased region" description="Basic and acidic residues" evidence="1">
    <location>
        <begin position="183"/>
        <end position="193"/>
    </location>
</feature>
<dbReference type="AlphaFoldDB" id="A0A2K1QL95"/>
<feature type="region of interest" description="Disordered" evidence="1">
    <location>
        <begin position="957"/>
        <end position="1037"/>
    </location>
</feature>
<feature type="region of interest" description="Disordered" evidence="1">
    <location>
        <begin position="132"/>
        <end position="240"/>
    </location>
</feature>
<proteinExistence type="predicted"/>
<feature type="region of interest" description="Disordered" evidence="1">
    <location>
        <begin position="1"/>
        <end position="27"/>
    </location>
</feature>
<dbReference type="OrthoDB" id="296767at2759"/>
<sequence length="1149" mass="127219">MSATTAITYEGRRQPKFLPARYGPGRNPHQLAALDKEMHGNTHVRQAELPKSASYTYLPTTKNTAYSGSTPVIIKGDTSSEDLTAQLDSADVSPPDSSGWTTPSDEIRPTTDVINDLSAELEKIPRISVGHVEKRKSATSSGGSSQELEVDLEQSHRPPRSFASRLTRRMSSFGSRSPSPSKTENRPAVERADSASLTPTTSMASLKSRGMLRKRDSRSPTPQAPEAEKTDTMPAAVEEKKTKRRNTILGRKGSNTKLNAGLAAPPTKIFLPKSFSSDRLHSVTEATLEEVANTPLPSPRILNTERNSSLGSLALPRKRDELWSVFRQLDGDYAKFASKSTSFKANVVRQSLLPFLRNYRDHPSNRGLRAEDLDRRTAILNKWWVGLLDMMSGKNNQSISGTDRPAILDALSGLMDRSEWRLFPSVFCPLPHKASAGLAKPANKSSTSLASLGSDFLVESVMHNVRNLFVQNLTCQMIFAVEKMSLRSASASLITFCGKAIAYAFFFCPGIADVLVRMWHIDADTCKRVLSEHGVAKFDNIGGVSEEIVSAFPPALQGLVFTSLSKMLRTLRQPAELPPMAASMQFWGYWSDRWLGRESDLLYVFVKHYFILANDYLPEGASKVERIAAPGMLAVQSQLLTNLDSTITRGVSASSETTSHASPTFDDFLSGPDAVVSSIPLLPPNATRAMNENRLIMLIRDVLSDRAVESAAARHLFATSFTDMLHASARGVSVFNHAACYTLCDFLEEALHILVRYEQIPSCPGPIIDSSFWRQVFEQMLTSQNTVTEIRLYAFLYTIWGIVCSSEERKDNLVLKLLLNKAIFERTYTHWCPMVRAYYMRLLCWRIGRFDGVATELDTEILQTLFARLRDIWSYHMYDREHGQLPAPAALMPCNPAPGRRFLVVRTDTQIAPGGSFLAFNGIMPPLPPGPGEMSNDAFMARRTLLSAEAPMDRPLSVASADSDFDSPTTETGLRGFLRGIMGGSRKRAESPVKTPDAPQSSKLNPTNASLRSPEDGRPRERISNPNSRSPSRPPQHSRYSFKFSLEFITKPPLPNPHQQPVPRLLPPRLPVPAMRYLHDLAGNVPPCLPVKAQGEQANRAMYVGRALAEWTVVVGECQAFCERRRAEGVPEGEMETPTLGVELFRRSS</sequence>
<dbReference type="PANTHER" id="PTHR37988">
    <property type="entry name" value="UPF0592 MEMBRANE PROTEIN C7D4.03C"/>
    <property type="match status" value="1"/>
</dbReference>
<evidence type="ECO:0000313" key="3">
    <source>
        <dbReference type="Proteomes" id="UP000243797"/>
    </source>
</evidence>
<dbReference type="EMBL" id="NKHZ01000065">
    <property type="protein sequence ID" value="PNS15914.1"/>
    <property type="molecule type" value="Genomic_DNA"/>
</dbReference>
<dbReference type="STRING" id="2082308.A0A2K1QL95"/>
<dbReference type="Pfam" id="PF08578">
    <property type="entry name" value="DUF1765"/>
    <property type="match status" value="1"/>
</dbReference>
<feature type="region of interest" description="Disordered" evidence="1">
    <location>
        <begin position="66"/>
        <end position="109"/>
    </location>
</feature>
<feature type="compositionally biased region" description="Polar residues" evidence="1">
    <location>
        <begin position="95"/>
        <end position="104"/>
    </location>
</feature>
<feature type="compositionally biased region" description="Low complexity" evidence="1">
    <location>
        <begin position="169"/>
        <end position="181"/>
    </location>
</feature>
<feature type="compositionally biased region" description="Low complexity" evidence="1">
    <location>
        <begin position="1024"/>
        <end position="1037"/>
    </location>
</feature>
<dbReference type="InterPro" id="IPR013887">
    <property type="entry name" value="UPF0592"/>
</dbReference>
<feature type="compositionally biased region" description="Polar residues" evidence="1">
    <location>
        <begin position="195"/>
        <end position="205"/>
    </location>
</feature>
<feature type="compositionally biased region" description="Basic and acidic residues" evidence="1">
    <location>
        <begin position="1013"/>
        <end position="1023"/>
    </location>
</feature>
<protein>
    <submittedName>
        <fullName evidence="2">UPF0592 membrane protein</fullName>
    </submittedName>
</protein>
<dbReference type="PANTHER" id="PTHR37988:SF1">
    <property type="entry name" value="UPF0592 MEMBRANE PROTEIN C7D4.03C"/>
    <property type="match status" value="1"/>
</dbReference>
<evidence type="ECO:0000313" key="2">
    <source>
        <dbReference type="EMBL" id="PNS15914.1"/>
    </source>
</evidence>
<comment type="caution">
    <text evidence="2">The sequence shown here is derived from an EMBL/GenBank/DDBJ whole genome shotgun (WGS) entry which is preliminary data.</text>
</comment>
<evidence type="ECO:0000256" key="1">
    <source>
        <dbReference type="SAM" id="MobiDB-lite"/>
    </source>
</evidence>
<name>A0A2K1QL95_9PEZI</name>
<dbReference type="InParanoid" id="A0A2K1QL95"/>
<feature type="compositionally biased region" description="Polar residues" evidence="1">
    <location>
        <begin position="998"/>
        <end position="1011"/>
    </location>
</feature>
<feature type="compositionally biased region" description="Basic and acidic residues" evidence="1">
    <location>
        <begin position="226"/>
        <end position="240"/>
    </location>
</feature>